<keyword evidence="1" id="KW-0812">Transmembrane</keyword>
<keyword evidence="1" id="KW-0472">Membrane</keyword>
<reference evidence="2" key="1">
    <citation type="journal article" date="2014" name="Int. J. Syst. Evol. Microbiol.">
        <title>Complete genome sequence of Corynebacterium casei LMG S-19264T (=DSM 44701T), isolated from a smear-ripened cheese.</title>
        <authorList>
            <consortium name="US DOE Joint Genome Institute (JGI-PGF)"/>
            <person name="Walter F."/>
            <person name="Albersmeier A."/>
            <person name="Kalinowski J."/>
            <person name="Ruckert C."/>
        </authorList>
    </citation>
    <scope>NUCLEOTIDE SEQUENCE</scope>
    <source>
        <strain evidence="2">CGMCC 1.12777</strain>
    </source>
</reference>
<comment type="caution">
    <text evidence="2">The sequence shown here is derived from an EMBL/GenBank/DDBJ whole genome shotgun (WGS) entry which is preliminary data.</text>
</comment>
<protein>
    <submittedName>
        <fullName evidence="2">Uncharacterized protein</fullName>
    </submittedName>
</protein>
<keyword evidence="1" id="KW-1133">Transmembrane helix</keyword>
<dbReference type="AlphaFoldDB" id="A0A8J2ZUY7"/>
<proteinExistence type="predicted"/>
<gene>
    <name evidence="2" type="ORF">GCM10007096_14540</name>
</gene>
<organism evidence="2 3">
    <name type="scientific">Pullulanibacillus pueri</name>
    <dbReference type="NCBI Taxonomy" id="1437324"/>
    <lineage>
        <taxon>Bacteria</taxon>
        <taxon>Bacillati</taxon>
        <taxon>Bacillota</taxon>
        <taxon>Bacilli</taxon>
        <taxon>Bacillales</taxon>
        <taxon>Sporolactobacillaceae</taxon>
        <taxon>Pullulanibacillus</taxon>
    </lineage>
</organism>
<evidence type="ECO:0000313" key="2">
    <source>
        <dbReference type="EMBL" id="GGH79510.1"/>
    </source>
</evidence>
<sequence>MFGDGIGKALKGNCQSGDARVALRENLLDLSRSVYSLNDHLIYIVCRFGVEKLIRLRLIYRSHLNGVICIAVITLVLAAIFSNSLECEMK</sequence>
<keyword evidence="3" id="KW-1185">Reference proteome</keyword>
<feature type="transmembrane region" description="Helical" evidence="1">
    <location>
        <begin position="62"/>
        <end position="81"/>
    </location>
</feature>
<dbReference type="Proteomes" id="UP000656813">
    <property type="component" value="Unassembled WGS sequence"/>
</dbReference>
<dbReference type="EMBL" id="BMFV01000008">
    <property type="protein sequence ID" value="GGH79510.1"/>
    <property type="molecule type" value="Genomic_DNA"/>
</dbReference>
<evidence type="ECO:0000256" key="1">
    <source>
        <dbReference type="SAM" id="Phobius"/>
    </source>
</evidence>
<evidence type="ECO:0000313" key="3">
    <source>
        <dbReference type="Proteomes" id="UP000656813"/>
    </source>
</evidence>
<reference evidence="2" key="2">
    <citation type="submission" date="2020-09" db="EMBL/GenBank/DDBJ databases">
        <authorList>
            <person name="Sun Q."/>
            <person name="Zhou Y."/>
        </authorList>
    </citation>
    <scope>NUCLEOTIDE SEQUENCE</scope>
    <source>
        <strain evidence="2">CGMCC 1.12777</strain>
    </source>
</reference>
<name>A0A8J2ZUY7_9BACL</name>
<accession>A0A8J2ZUY7</accession>